<dbReference type="EMBL" id="VFPT01000006">
    <property type="protein sequence ID" value="TQM89644.1"/>
    <property type="molecule type" value="Genomic_DNA"/>
</dbReference>
<sequence>MTRALQSDPDLWPRRLPDWLARAPSDAPESAGLYAGAALALLDVARSNPSLPQSAWRARLSLTAAAHTVSLSGRPEREAALRDILCLLRPGEQPGPAGDIALAWHRASARPVSEASLQRVFPGLGAPQLALWRKAAAGDPVAQAAHIIEAVLTDAPRDHVPALILADAALARALGWTHLIALLGAHLPRRDLTLRGDDLRLACYKALLRATGDALSLATDLTRRAAQLHAVAPKLRSKQADRGVDMVLSRDAIAPSALTVLMSDRAARRFCDRLVDLGALRELTGRDAFRLYGL</sequence>
<dbReference type="Proteomes" id="UP000320582">
    <property type="component" value="Unassembled WGS sequence"/>
</dbReference>
<accession>A0A543K3N8</accession>
<protein>
    <submittedName>
        <fullName evidence="1">Uncharacterized protein DUF1403</fullName>
    </submittedName>
</protein>
<dbReference type="OrthoDB" id="7865302at2"/>
<name>A0A543K3N8_9RHOB</name>
<reference evidence="1 2" key="1">
    <citation type="submission" date="2019-06" db="EMBL/GenBank/DDBJ databases">
        <title>Genomic Encyclopedia of Archaeal and Bacterial Type Strains, Phase II (KMG-II): from individual species to whole genera.</title>
        <authorList>
            <person name="Goeker M."/>
        </authorList>
    </citation>
    <scope>NUCLEOTIDE SEQUENCE [LARGE SCALE GENOMIC DNA]</scope>
    <source>
        <strain evidence="1 2">DSM 18423</strain>
    </source>
</reference>
<organism evidence="1 2">
    <name type="scientific">Roseinatronobacter monicus</name>
    <dbReference type="NCBI Taxonomy" id="393481"/>
    <lineage>
        <taxon>Bacteria</taxon>
        <taxon>Pseudomonadati</taxon>
        <taxon>Pseudomonadota</taxon>
        <taxon>Alphaproteobacteria</taxon>
        <taxon>Rhodobacterales</taxon>
        <taxon>Paracoccaceae</taxon>
        <taxon>Roseinatronobacter</taxon>
    </lineage>
</organism>
<comment type="caution">
    <text evidence="1">The sequence shown here is derived from an EMBL/GenBank/DDBJ whole genome shotgun (WGS) entry which is preliminary data.</text>
</comment>
<dbReference type="Pfam" id="PF07183">
    <property type="entry name" value="DUF1403"/>
    <property type="match status" value="1"/>
</dbReference>
<keyword evidence="2" id="KW-1185">Reference proteome</keyword>
<proteinExistence type="predicted"/>
<dbReference type="InterPro" id="IPR009843">
    <property type="entry name" value="DUF1403"/>
</dbReference>
<gene>
    <name evidence="1" type="ORF">BD293_4674</name>
</gene>
<evidence type="ECO:0000313" key="2">
    <source>
        <dbReference type="Proteomes" id="UP000320582"/>
    </source>
</evidence>
<dbReference type="AlphaFoldDB" id="A0A543K3N8"/>
<dbReference type="RefSeq" id="WP_142086005.1">
    <property type="nucleotide sequence ID" value="NZ_VFPT01000006.1"/>
</dbReference>
<evidence type="ECO:0000313" key="1">
    <source>
        <dbReference type="EMBL" id="TQM89644.1"/>
    </source>
</evidence>